<protein>
    <submittedName>
        <fullName evidence="2">FecR domain-containing protein</fullName>
    </submittedName>
</protein>
<dbReference type="PANTHER" id="PTHR30273:SF2">
    <property type="entry name" value="PROTEIN FECR"/>
    <property type="match status" value="1"/>
</dbReference>
<dbReference type="Proteomes" id="UP001162881">
    <property type="component" value="Unassembled WGS sequence"/>
</dbReference>
<organism evidence="2 3">
    <name type="scientific">Novosphingobium organovorum</name>
    <dbReference type="NCBI Taxonomy" id="2930092"/>
    <lineage>
        <taxon>Bacteria</taxon>
        <taxon>Pseudomonadati</taxon>
        <taxon>Pseudomonadota</taxon>
        <taxon>Alphaproteobacteria</taxon>
        <taxon>Sphingomonadales</taxon>
        <taxon>Sphingomonadaceae</taxon>
        <taxon>Novosphingobium</taxon>
    </lineage>
</organism>
<dbReference type="RefSeq" id="WP_244024069.1">
    <property type="nucleotide sequence ID" value="NZ_JALHLF010000158.1"/>
</dbReference>
<feature type="non-terminal residue" evidence="2">
    <location>
        <position position="1"/>
    </location>
</feature>
<dbReference type="Pfam" id="PF04773">
    <property type="entry name" value="FecR"/>
    <property type="match status" value="1"/>
</dbReference>
<evidence type="ECO:0000259" key="1">
    <source>
        <dbReference type="Pfam" id="PF04773"/>
    </source>
</evidence>
<reference evidence="2" key="1">
    <citation type="submission" date="2022-03" db="EMBL/GenBank/DDBJ databases">
        <title>Identification of a novel bacterium isolated from mangrove sediments.</title>
        <authorList>
            <person name="Pan X."/>
        </authorList>
    </citation>
    <scope>NUCLEOTIDE SEQUENCE</scope>
    <source>
        <strain evidence="2">B1949</strain>
    </source>
</reference>
<evidence type="ECO:0000313" key="3">
    <source>
        <dbReference type="Proteomes" id="UP001162881"/>
    </source>
</evidence>
<proteinExistence type="predicted"/>
<dbReference type="PANTHER" id="PTHR30273">
    <property type="entry name" value="PERIPLASMIC SIGNAL SENSOR AND SIGMA FACTOR ACTIVATOR FECR-RELATED"/>
    <property type="match status" value="1"/>
</dbReference>
<comment type="caution">
    <text evidence="2">The sequence shown here is derived from an EMBL/GenBank/DDBJ whole genome shotgun (WGS) entry which is preliminary data.</text>
</comment>
<dbReference type="EMBL" id="JALHLF010000158">
    <property type="protein sequence ID" value="MCJ2184849.1"/>
    <property type="molecule type" value="Genomic_DNA"/>
</dbReference>
<evidence type="ECO:0000313" key="2">
    <source>
        <dbReference type="EMBL" id="MCJ2184849.1"/>
    </source>
</evidence>
<sequence>LLAVPVGWWLAQPGKEGPAATPRIAVEEAVFESPVNARRDVRLPDGSRLTLDRDSRVAIAFSRDVRGLRLERGRAFFAVQKNKARPFVVNAGSLTATAVGTAFAVGMTGAERKVTTTEGLVRVDTRAALADGSHRAMVGAGMSLRQSGSQVTLAPIEAEQATAWREGRIVFSRRCLGSVVAEMNRYGALHLALEPGAARIAVSGVFDLDRTQSLTDALEAQGLVRVSARTADTRTLARGASADDTACQP</sequence>
<feature type="domain" description="FecR protein" evidence="1">
    <location>
        <begin position="32"/>
        <end position="122"/>
    </location>
</feature>
<name>A0ABT0BIL0_9SPHN</name>
<dbReference type="InterPro" id="IPR006860">
    <property type="entry name" value="FecR"/>
</dbReference>
<gene>
    <name evidence="2" type="ORF">MTR62_19455</name>
</gene>
<dbReference type="Gene3D" id="2.60.120.1440">
    <property type="match status" value="1"/>
</dbReference>
<accession>A0ABT0BIL0</accession>
<keyword evidence="3" id="KW-1185">Reference proteome</keyword>
<dbReference type="InterPro" id="IPR012373">
    <property type="entry name" value="Ferrdict_sens_TM"/>
</dbReference>